<evidence type="ECO:0000313" key="1">
    <source>
        <dbReference type="EMBL" id="QJW85203.1"/>
    </source>
</evidence>
<dbReference type="Proteomes" id="UP000500826">
    <property type="component" value="Chromosome"/>
</dbReference>
<organism evidence="1 2">
    <name type="scientific">Ramlibacter terrae</name>
    <dbReference type="NCBI Taxonomy" id="2732511"/>
    <lineage>
        <taxon>Bacteria</taxon>
        <taxon>Pseudomonadati</taxon>
        <taxon>Pseudomonadota</taxon>
        <taxon>Betaproteobacteria</taxon>
        <taxon>Burkholderiales</taxon>
        <taxon>Comamonadaceae</taxon>
        <taxon>Ramlibacter</taxon>
    </lineage>
</organism>
<evidence type="ECO:0000313" key="2">
    <source>
        <dbReference type="Proteomes" id="UP000500826"/>
    </source>
</evidence>
<gene>
    <name evidence="1" type="ORF">HK414_22545</name>
</gene>
<sequence>MFDVHYNARDGGANAGGGATKIRYALVVTVRAPKHVDLYQEILRAHAKLEALEPQISLPIRA</sequence>
<protein>
    <submittedName>
        <fullName evidence="1">Uncharacterized protein</fullName>
    </submittedName>
</protein>
<reference evidence="1 2" key="1">
    <citation type="submission" date="2020-05" db="EMBL/GenBank/DDBJ databases">
        <title>Ramlibacter rhizophilus sp. nov., isolated from rhizosphere soil of national flower Mugunghwa from South Korea.</title>
        <authorList>
            <person name="Zheng-Fei Y."/>
            <person name="Huan T."/>
        </authorList>
    </citation>
    <scope>NUCLEOTIDE SEQUENCE [LARGE SCALE GENOMIC DNA]</scope>
    <source>
        <strain evidence="1 2">H242</strain>
    </source>
</reference>
<reference evidence="1 2" key="2">
    <citation type="submission" date="2020-05" db="EMBL/GenBank/DDBJ databases">
        <authorList>
            <person name="Khan S.A."/>
            <person name="Jeon C.O."/>
            <person name="Chun B.H."/>
        </authorList>
    </citation>
    <scope>NUCLEOTIDE SEQUENCE [LARGE SCALE GENOMIC DNA]</scope>
    <source>
        <strain evidence="1 2">H242</strain>
    </source>
</reference>
<accession>A0ABX6P543</accession>
<dbReference type="EMBL" id="CP053418">
    <property type="protein sequence ID" value="QJW85203.1"/>
    <property type="molecule type" value="Genomic_DNA"/>
</dbReference>
<name>A0ABX6P543_9BURK</name>
<keyword evidence="2" id="KW-1185">Reference proteome</keyword>
<proteinExistence type="predicted"/>